<sequence>MFTYIRLRKNAHRGKSGNTYCVLTARHTAARKGGAYTRCTHPEKLSCRIPFPSGGIRLPRIVHSSYTDKARRLRFARHPLHAATKTPSPVCQVTCVAPGRIEVIVTCPHDNRCTRQHSLSCSVTT</sequence>
<comment type="caution">
    <text evidence="1">The sequence shown here is derived from an EMBL/GenBank/DDBJ whole genome shotgun (WGS) entry which is preliminary data.</text>
</comment>
<reference evidence="1" key="1">
    <citation type="submission" date="2023-04" db="EMBL/GenBank/DDBJ databases">
        <authorList>
            <consortium name="ELIXIR-Norway"/>
        </authorList>
    </citation>
    <scope>NUCLEOTIDE SEQUENCE [LARGE SCALE GENOMIC DNA]</scope>
</reference>
<accession>A0ABN8XM32</accession>
<dbReference type="Proteomes" id="UP001176941">
    <property type="component" value="Unassembled WGS sequence"/>
</dbReference>
<gene>
    <name evidence="1" type="ORF">MRATA1EN1_LOCUS30940</name>
</gene>
<protein>
    <submittedName>
        <fullName evidence="1">Uncharacterized protein</fullName>
    </submittedName>
</protein>
<proteinExistence type="predicted"/>
<evidence type="ECO:0000313" key="1">
    <source>
        <dbReference type="EMBL" id="CAI9149322.1"/>
    </source>
</evidence>
<keyword evidence="2" id="KW-1185">Reference proteome</keyword>
<dbReference type="EMBL" id="CATKSN020000233">
    <property type="protein sequence ID" value="CAI9149322.1"/>
    <property type="molecule type" value="Genomic_DNA"/>
</dbReference>
<name>A0ABN8XM32_RANTA</name>
<organism evidence="1 2">
    <name type="scientific">Rangifer tarandus platyrhynchus</name>
    <name type="common">Svalbard reindeer</name>
    <dbReference type="NCBI Taxonomy" id="3082113"/>
    <lineage>
        <taxon>Eukaryota</taxon>
        <taxon>Metazoa</taxon>
        <taxon>Chordata</taxon>
        <taxon>Craniata</taxon>
        <taxon>Vertebrata</taxon>
        <taxon>Euteleostomi</taxon>
        <taxon>Mammalia</taxon>
        <taxon>Eutheria</taxon>
        <taxon>Laurasiatheria</taxon>
        <taxon>Artiodactyla</taxon>
        <taxon>Ruminantia</taxon>
        <taxon>Pecora</taxon>
        <taxon>Cervidae</taxon>
        <taxon>Odocoileinae</taxon>
        <taxon>Rangifer</taxon>
    </lineage>
</organism>
<evidence type="ECO:0000313" key="2">
    <source>
        <dbReference type="Proteomes" id="UP001176941"/>
    </source>
</evidence>